<comment type="caution">
    <text evidence="1">The sequence shown here is derived from an EMBL/GenBank/DDBJ whole genome shotgun (WGS) entry which is preliminary data.</text>
</comment>
<reference evidence="1" key="1">
    <citation type="submission" date="2021-11" db="EMBL/GenBank/DDBJ databases">
        <title>Description of novel Chryseobacterium species.</title>
        <authorList>
            <person name="Saticioglu I.B."/>
            <person name="Ay H."/>
            <person name="Altun S."/>
            <person name="Duman M."/>
        </authorList>
    </citation>
    <scope>NUCLEOTIDE SEQUENCE</scope>
    <source>
        <strain evidence="1">C-17</strain>
    </source>
</reference>
<dbReference type="EMBL" id="JAJNAY010000001">
    <property type="protein sequence ID" value="MCD1116208.1"/>
    <property type="molecule type" value="Genomic_DNA"/>
</dbReference>
<evidence type="ECO:0000313" key="1">
    <source>
        <dbReference type="EMBL" id="MCD1116208.1"/>
    </source>
</evidence>
<dbReference type="RefSeq" id="WP_230667488.1">
    <property type="nucleotide sequence ID" value="NZ_JAJNAY010000001.1"/>
</dbReference>
<dbReference type="AlphaFoldDB" id="A0A9Q3UYF4"/>
<name>A0A9Q3UYF4_9FLAO</name>
<organism evidence="1 2">
    <name type="scientific">Chryseobacterium turcicum</name>
    <dbReference type="NCBI Taxonomy" id="2898076"/>
    <lineage>
        <taxon>Bacteria</taxon>
        <taxon>Pseudomonadati</taxon>
        <taxon>Bacteroidota</taxon>
        <taxon>Flavobacteriia</taxon>
        <taxon>Flavobacteriales</taxon>
        <taxon>Weeksellaceae</taxon>
        <taxon>Chryseobacterium group</taxon>
        <taxon>Chryseobacterium</taxon>
    </lineage>
</organism>
<keyword evidence="2" id="KW-1185">Reference proteome</keyword>
<proteinExistence type="predicted"/>
<protein>
    <submittedName>
        <fullName evidence="1">Uncharacterized protein</fullName>
    </submittedName>
</protein>
<evidence type="ECO:0000313" key="2">
    <source>
        <dbReference type="Proteomes" id="UP001108025"/>
    </source>
</evidence>
<dbReference type="Proteomes" id="UP001108025">
    <property type="component" value="Unassembled WGS sequence"/>
</dbReference>
<accession>A0A9Q3UYF4</accession>
<gene>
    <name evidence="1" type="ORF">LO744_04985</name>
</gene>
<sequence>MKKTLIYFIICFVPFLLNAQKVKIEGFIKLPDKNGWAISCIILNDTINKLDKLGVKDVIIRNKVTANKDVFKCTDNTGYFSINAKLGDTLFFKNNPRLYYPKKYAVSDLMNKKKLVIELESKPCITPKECEQKIPSKSYVFVGEKIDISYVDTSDYCYMPMDSKYDATYKIEQEFGDHFPDSTITFTAYDHDFSHRFLFENYNANVLLFVEESCGELIHKRYKFYPVYKTKDGRWATPVETYRSSYDKSEKNLYDKIIFDKSVSFDLPENLSDEHMAQFIKNRFPEKYYTIKDGKAYPIMGRYAEDLAKL</sequence>